<proteinExistence type="predicted"/>
<name>E3FM80_STIAD</name>
<evidence type="ECO:0000256" key="2">
    <source>
        <dbReference type="ARBA" id="ARBA00022801"/>
    </source>
</evidence>
<dbReference type="Proteomes" id="UP000001351">
    <property type="component" value="Chromosome"/>
</dbReference>
<reference evidence="5 6" key="1">
    <citation type="journal article" date="2011" name="Mol. Biol. Evol.">
        <title>Comparative genomic analysis of fruiting body formation in Myxococcales.</title>
        <authorList>
            <person name="Huntley S."/>
            <person name="Hamann N."/>
            <person name="Wegener-Feldbrugge S."/>
            <person name="Treuner-Lange A."/>
            <person name="Kube M."/>
            <person name="Reinhardt R."/>
            <person name="Klages S."/>
            <person name="Muller R."/>
            <person name="Ronning C.M."/>
            <person name="Nierman W.C."/>
            <person name="Sogaard-Andersen L."/>
        </authorList>
    </citation>
    <scope>NUCLEOTIDE SEQUENCE [LARGE SCALE GENOMIC DNA]</scope>
    <source>
        <strain evidence="5 6">DW4/3-1</strain>
    </source>
</reference>
<dbReference type="AlphaFoldDB" id="E3FM80"/>
<keyword evidence="1" id="KW-0227">DNA damage</keyword>
<dbReference type="GO" id="GO:0006284">
    <property type="term" value="P:base-excision repair"/>
    <property type="evidence" value="ECO:0007669"/>
    <property type="project" value="InterPro"/>
</dbReference>
<dbReference type="SUPFAM" id="SSF52141">
    <property type="entry name" value="Uracil-DNA glycosylase-like"/>
    <property type="match status" value="1"/>
</dbReference>
<dbReference type="GO" id="GO:0017065">
    <property type="term" value="F:single-strand selective uracil DNA N-glycosylase activity"/>
    <property type="evidence" value="ECO:0007669"/>
    <property type="project" value="InterPro"/>
</dbReference>
<dbReference type="EMBL" id="CP002271">
    <property type="protein sequence ID" value="ADO69279.1"/>
    <property type="molecule type" value="Genomic_DNA"/>
</dbReference>
<keyword evidence="4" id="KW-0234">DNA repair</keyword>
<dbReference type="InterPro" id="IPR039134">
    <property type="entry name" value="SMUG1"/>
</dbReference>
<keyword evidence="6" id="KW-1185">Reference proteome</keyword>
<protein>
    <submittedName>
        <fullName evidence="5">Uracil-DNA glycosylase superfamily</fullName>
    </submittedName>
</protein>
<dbReference type="KEGG" id="sur:STAUR_1475"/>
<dbReference type="HOGENOM" id="CLU_1947532_0_0_7"/>
<dbReference type="PANTHER" id="PTHR13235">
    <property type="entry name" value="SINGLE-STRAND SELECTIVE MONOFUNCTIONAL URACIL DNA GLYCOSYLASE"/>
    <property type="match status" value="1"/>
</dbReference>
<organism evidence="5 6">
    <name type="scientific">Stigmatella aurantiaca (strain DW4/3-1)</name>
    <dbReference type="NCBI Taxonomy" id="378806"/>
    <lineage>
        <taxon>Bacteria</taxon>
        <taxon>Pseudomonadati</taxon>
        <taxon>Myxococcota</taxon>
        <taxon>Myxococcia</taxon>
        <taxon>Myxococcales</taxon>
        <taxon>Cystobacterineae</taxon>
        <taxon>Archangiaceae</taxon>
        <taxon>Stigmatella</taxon>
    </lineage>
</organism>
<evidence type="ECO:0000313" key="6">
    <source>
        <dbReference type="Proteomes" id="UP000001351"/>
    </source>
</evidence>
<keyword evidence="2" id="KW-0378">Hydrolase</keyword>
<dbReference type="PANTHER" id="PTHR13235:SF2">
    <property type="entry name" value="SINGLE-STRAND SELECTIVE MONOFUNCTIONAL URACIL DNA GLYCOSYLASE"/>
    <property type="match status" value="1"/>
</dbReference>
<dbReference type="InterPro" id="IPR036895">
    <property type="entry name" value="Uracil-DNA_glycosylase-like_sf"/>
</dbReference>
<accession>E3FM80</accession>
<gene>
    <name evidence="5" type="ordered locus">STAUR_1475</name>
</gene>
<evidence type="ECO:0000256" key="1">
    <source>
        <dbReference type="ARBA" id="ARBA00022763"/>
    </source>
</evidence>
<dbReference type="GO" id="GO:0000703">
    <property type="term" value="F:oxidized pyrimidine nucleobase lesion DNA N-glycosylase activity"/>
    <property type="evidence" value="ECO:0007669"/>
    <property type="project" value="TreeGrafter"/>
</dbReference>
<dbReference type="STRING" id="378806.STAUR_1475"/>
<evidence type="ECO:0000313" key="5">
    <source>
        <dbReference type="EMBL" id="ADO69279.1"/>
    </source>
</evidence>
<dbReference type="Gene3D" id="3.40.470.10">
    <property type="entry name" value="Uracil-DNA glycosylase-like domain"/>
    <property type="match status" value="1"/>
</dbReference>
<evidence type="ECO:0000256" key="3">
    <source>
        <dbReference type="ARBA" id="ARBA00023125"/>
    </source>
</evidence>
<dbReference type="GO" id="GO:0003677">
    <property type="term" value="F:DNA binding"/>
    <property type="evidence" value="ECO:0007669"/>
    <property type="project" value="UniProtKB-KW"/>
</dbReference>
<sequence length="129" mass="14564">MCHRWDSVADYYQFGYVMNFCPLLMLDDGGKNVTPADLLISQPALRPLRDLCDAYLACVVWLYRPELVITLGNYTEKRMADVLKLTGLSGSVKTIRLLHPSDQARSHWSGTYPSWEAYADAHLTRVGAP</sequence>
<keyword evidence="3" id="KW-0238">DNA-binding</keyword>
<evidence type="ECO:0000256" key="4">
    <source>
        <dbReference type="ARBA" id="ARBA00023204"/>
    </source>
</evidence>